<dbReference type="SMART" id="SM00606">
    <property type="entry name" value="CBD_IV"/>
    <property type="match status" value="1"/>
</dbReference>
<comment type="caution">
    <text evidence="4">The sequence shown here is derived from an EMBL/GenBank/DDBJ whole genome shotgun (WGS) entry which is preliminary data.</text>
</comment>
<evidence type="ECO:0000313" key="5">
    <source>
        <dbReference type="Proteomes" id="UP000632138"/>
    </source>
</evidence>
<feature type="region of interest" description="Disordered" evidence="2">
    <location>
        <begin position="49"/>
        <end position="85"/>
    </location>
</feature>
<evidence type="ECO:0000256" key="1">
    <source>
        <dbReference type="ARBA" id="ARBA00022729"/>
    </source>
</evidence>
<dbReference type="Proteomes" id="UP000632138">
    <property type="component" value="Unassembled WGS sequence"/>
</dbReference>
<dbReference type="Pfam" id="PF03422">
    <property type="entry name" value="CBM_6"/>
    <property type="match status" value="1"/>
</dbReference>
<dbReference type="PROSITE" id="PS51175">
    <property type="entry name" value="CBM6"/>
    <property type="match status" value="1"/>
</dbReference>
<dbReference type="RefSeq" id="WP_203382048.1">
    <property type="nucleotide sequence ID" value="NZ_JAENHP010000022.1"/>
</dbReference>
<sequence>MVAPPPSRPNVYRTRAYRVRQRSLLALAGLGLLLAGYGIGRWQESPAPAAALPPVASAPPAPSETPSAVPPTSEPPTPTVYPKLEPEAADGNIGIQSQATEDEGGGQNVGWIANGDQLRFDDVDFGPVAATKLDVRVAGDAEGGRMEIRLDGADQAPIGTLNVTRTGGWQNWRTDQVDITPTTGKHTVFLTFAREDGNEFLNLNWLQFVH</sequence>
<dbReference type="InterPro" id="IPR006584">
    <property type="entry name" value="Cellulose-bd_IV"/>
</dbReference>
<dbReference type="CDD" id="cd04084">
    <property type="entry name" value="CBM6_xylanase-like"/>
    <property type="match status" value="1"/>
</dbReference>
<protein>
    <submittedName>
        <fullName evidence="4">Carbohydrate-binding protein</fullName>
    </submittedName>
</protein>
<feature type="domain" description="CBM6" evidence="3">
    <location>
        <begin position="82"/>
        <end position="209"/>
    </location>
</feature>
<dbReference type="InterPro" id="IPR005084">
    <property type="entry name" value="CBM6"/>
</dbReference>
<dbReference type="EMBL" id="JAENHP010000022">
    <property type="protein sequence ID" value="MBM2621933.1"/>
    <property type="molecule type" value="Genomic_DNA"/>
</dbReference>
<reference evidence="4 5" key="1">
    <citation type="submission" date="2021-01" db="EMBL/GenBank/DDBJ databases">
        <title>Actinoplanes sp. nov. LDG1-06 isolated from lichen.</title>
        <authorList>
            <person name="Saeng-In P."/>
            <person name="Phongsopitanun W."/>
            <person name="Kanchanasin P."/>
            <person name="Yuki M."/>
            <person name="Kudo T."/>
            <person name="Ohkuma M."/>
            <person name="Tanasupawat S."/>
        </authorList>
    </citation>
    <scope>NUCLEOTIDE SEQUENCE [LARGE SCALE GENOMIC DNA]</scope>
    <source>
        <strain evidence="4 5">LDG1-06</strain>
    </source>
</reference>
<feature type="compositionally biased region" description="Pro residues" evidence="2">
    <location>
        <begin position="56"/>
        <end position="79"/>
    </location>
</feature>
<evidence type="ECO:0000313" key="4">
    <source>
        <dbReference type="EMBL" id="MBM2621933.1"/>
    </source>
</evidence>
<accession>A0ABS2AQB4</accession>
<keyword evidence="5" id="KW-1185">Reference proteome</keyword>
<dbReference type="Gene3D" id="2.60.120.260">
    <property type="entry name" value="Galactose-binding domain-like"/>
    <property type="match status" value="1"/>
</dbReference>
<organism evidence="4 5">
    <name type="scientific">Paractinoplanes ovalisporus</name>
    <dbReference type="NCBI Taxonomy" id="2810368"/>
    <lineage>
        <taxon>Bacteria</taxon>
        <taxon>Bacillati</taxon>
        <taxon>Actinomycetota</taxon>
        <taxon>Actinomycetes</taxon>
        <taxon>Micromonosporales</taxon>
        <taxon>Micromonosporaceae</taxon>
        <taxon>Paractinoplanes</taxon>
    </lineage>
</organism>
<dbReference type="SUPFAM" id="SSF49785">
    <property type="entry name" value="Galactose-binding domain-like"/>
    <property type="match status" value="1"/>
</dbReference>
<proteinExistence type="predicted"/>
<keyword evidence="1" id="KW-0732">Signal</keyword>
<name>A0ABS2AQB4_9ACTN</name>
<dbReference type="InterPro" id="IPR008979">
    <property type="entry name" value="Galactose-bd-like_sf"/>
</dbReference>
<evidence type="ECO:0000256" key="2">
    <source>
        <dbReference type="SAM" id="MobiDB-lite"/>
    </source>
</evidence>
<gene>
    <name evidence="4" type="ORF">JIG36_41175</name>
</gene>
<evidence type="ECO:0000259" key="3">
    <source>
        <dbReference type="PROSITE" id="PS51175"/>
    </source>
</evidence>